<dbReference type="SUPFAM" id="SSF48576">
    <property type="entry name" value="Terpenoid synthases"/>
    <property type="match status" value="1"/>
</dbReference>
<proteinExistence type="inferred from homology"/>
<comment type="cofactor">
    <cofactor evidence="1">
        <name>Mg(2+)</name>
        <dbReference type="ChEBI" id="CHEBI:18420"/>
    </cofactor>
</comment>
<dbReference type="PROSITE" id="PS00723">
    <property type="entry name" value="POLYPRENYL_SYNTHASE_1"/>
    <property type="match status" value="1"/>
</dbReference>
<dbReference type="CDD" id="cd00685">
    <property type="entry name" value="Trans_IPPS_HT"/>
    <property type="match status" value="1"/>
</dbReference>
<dbReference type="GO" id="GO:0008299">
    <property type="term" value="P:isoprenoid biosynthetic process"/>
    <property type="evidence" value="ECO:0007669"/>
    <property type="project" value="InterPro"/>
</dbReference>
<dbReference type="PANTHER" id="PTHR12001:SF69">
    <property type="entry name" value="ALL TRANS-POLYPRENYL-DIPHOSPHATE SYNTHASE PDSS1"/>
    <property type="match status" value="1"/>
</dbReference>
<evidence type="ECO:0000256" key="3">
    <source>
        <dbReference type="ARBA" id="ARBA00022679"/>
    </source>
</evidence>
<keyword evidence="5" id="KW-0460">Magnesium</keyword>
<keyword evidence="8" id="KW-1185">Reference proteome</keyword>
<evidence type="ECO:0000313" key="7">
    <source>
        <dbReference type="EMBL" id="EEG76461.1"/>
    </source>
</evidence>
<dbReference type="SFLD" id="SFLDS00005">
    <property type="entry name" value="Isoprenoid_Synthase_Type_I"/>
    <property type="match status" value="1"/>
</dbReference>
<dbReference type="Pfam" id="PF00348">
    <property type="entry name" value="polyprenyl_synt"/>
    <property type="match status" value="1"/>
</dbReference>
<dbReference type="RefSeq" id="WP_008518365.1">
    <property type="nucleotide sequence ID" value="NZ_ACJM01000017.1"/>
</dbReference>
<dbReference type="GO" id="GO:0046872">
    <property type="term" value="F:metal ion binding"/>
    <property type="evidence" value="ECO:0007669"/>
    <property type="project" value="UniProtKB-KW"/>
</dbReference>
<dbReference type="InterPro" id="IPR033749">
    <property type="entry name" value="Polyprenyl_synt_CS"/>
</dbReference>
<dbReference type="GO" id="GO:0004659">
    <property type="term" value="F:prenyltransferase activity"/>
    <property type="evidence" value="ECO:0007669"/>
    <property type="project" value="InterPro"/>
</dbReference>
<evidence type="ECO:0000256" key="2">
    <source>
        <dbReference type="ARBA" id="ARBA00006706"/>
    </source>
</evidence>
<keyword evidence="4" id="KW-0479">Metal-binding</keyword>
<dbReference type="InterPro" id="IPR008949">
    <property type="entry name" value="Isoprenoid_synthase_dom_sf"/>
</dbReference>
<dbReference type="AlphaFoldDB" id="C0GJN9"/>
<dbReference type="eggNOG" id="COG0142">
    <property type="taxonomic scope" value="Bacteria"/>
</dbReference>
<accession>C0GJN9</accession>
<reference evidence="7 8" key="1">
    <citation type="submission" date="2009-02" db="EMBL/GenBank/DDBJ databases">
        <title>Sequencing of the draft genome and assembly of Dethiobacter alkaliphilus AHT 1.</title>
        <authorList>
            <consortium name="US DOE Joint Genome Institute (JGI-PGF)"/>
            <person name="Lucas S."/>
            <person name="Copeland A."/>
            <person name="Lapidus A."/>
            <person name="Glavina del Rio T."/>
            <person name="Dalin E."/>
            <person name="Tice H."/>
            <person name="Bruce D."/>
            <person name="Goodwin L."/>
            <person name="Pitluck S."/>
            <person name="Larimer F."/>
            <person name="Land M.L."/>
            <person name="Hauser L."/>
            <person name="Muyzer G."/>
        </authorList>
    </citation>
    <scope>NUCLEOTIDE SEQUENCE [LARGE SCALE GENOMIC DNA]</scope>
    <source>
        <strain evidence="7 8">AHT 1</strain>
    </source>
</reference>
<name>C0GJN9_DETAL</name>
<organism evidence="7 8">
    <name type="scientific">Dethiobacter alkaliphilus AHT 1</name>
    <dbReference type="NCBI Taxonomy" id="555088"/>
    <lineage>
        <taxon>Bacteria</taxon>
        <taxon>Bacillati</taxon>
        <taxon>Bacillota</taxon>
        <taxon>Dethiobacteria</taxon>
        <taxon>Dethiobacterales</taxon>
        <taxon>Dethiobacteraceae</taxon>
        <taxon>Dethiobacter</taxon>
    </lineage>
</organism>
<evidence type="ECO:0000256" key="5">
    <source>
        <dbReference type="ARBA" id="ARBA00022842"/>
    </source>
</evidence>
<dbReference type="InterPro" id="IPR000092">
    <property type="entry name" value="Polyprenyl_synt"/>
</dbReference>
<dbReference type="Proteomes" id="UP000006443">
    <property type="component" value="Unassembled WGS sequence"/>
</dbReference>
<dbReference type="Gene3D" id="1.10.600.10">
    <property type="entry name" value="Farnesyl Diphosphate Synthase"/>
    <property type="match status" value="1"/>
</dbReference>
<protein>
    <submittedName>
        <fullName evidence="7">Polyprenyl synthetase</fullName>
    </submittedName>
</protein>
<evidence type="ECO:0000256" key="6">
    <source>
        <dbReference type="RuleBase" id="RU004466"/>
    </source>
</evidence>
<dbReference type="PANTHER" id="PTHR12001">
    <property type="entry name" value="GERANYLGERANYL PYROPHOSPHATE SYNTHASE"/>
    <property type="match status" value="1"/>
</dbReference>
<keyword evidence="3 6" id="KW-0808">Transferase</keyword>
<dbReference type="PROSITE" id="PS00444">
    <property type="entry name" value="POLYPRENYL_SYNTHASE_2"/>
    <property type="match status" value="1"/>
</dbReference>
<dbReference type="STRING" id="555088.DealDRAFT_2698"/>
<evidence type="ECO:0000256" key="1">
    <source>
        <dbReference type="ARBA" id="ARBA00001946"/>
    </source>
</evidence>
<dbReference type="EMBL" id="ACJM01000017">
    <property type="protein sequence ID" value="EEG76461.1"/>
    <property type="molecule type" value="Genomic_DNA"/>
</dbReference>
<evidence type="ECO:0000256" key="4">
    <source>
        <dbReference type="ARBA" id="ARBA00022723"/>
    </source>
</evidence>
<sequence>MDFTSQISGPLAKLEEELSLILTSQEPVVQEINKYLLETPGKRIRPALFFLSLALWKEEPQEHLSVAVALELIHSATLVHDDVVDASKVRRGKPSINEAWGNHTAVLTGDYLFARAFELLTEYGNISLIKEMSALVRDMSEGEIQQQAQRFCTDLDIKNYLQRIAKKTARFFMVCAKSGGIVARPQDTEAICALENYGYNVGMAFQLIDDLLDVTGNEDTIGKPLGEDLRQGVITLPILHVLQVSPHGREFSAQIASRQIDDSLLSTLTTEMERHGCAEFVKNYAWQYVKAAQRALEPLPRNPCRQTLDTASRFIVERWF</sequence>
<gene>
    <name evidence="7" type="ORF">DealDRAFT_2698</name>
</gene>
<comment type="caution">
    <text evidence="7">The sequence shown here is derived from an EMBL/GenBank/DDBJ whole genome shotgun (WGS) entry which is preliminary data.</text>
</comment>
<evidence type="ECO:0000313" key="8">
    <source>
        <dbReference type="Proteomes" id="UP000006443"/>
    </source>
</evidence>
<comment type="similarity">
    <text evidence="2 6">Belongs to the FPP/GGPP synthase family.</text>
</comment>